<dbReference type="STRING" id="882378.RBRH_02345"/>
<protein>
    <submittedName>
        <fullName evidence="2">Uncharacterized protein</fullName>
    </submittedName>
</protein>
<organism evidence="2 3">
    <name type="scientific">Mycetohabitans rhizoxinica (strain DSM 19002 / CIP 109453 / HKI 454)</name>
    <name type="common">Paraburkholderia rhizoxinica</name>
    <dbReference type="NCBI Taxonomy" id="882378"/>
    <lineage>
        <taxon>Bacteria</taxon>
        <taxon>Pseudomonadati</taxon>
        <taxon>Pseudomonadota</taxon>
        <taxon>Betaproteobacteria</taxon>
        <taxon>Burkholderiales</taxon>
        <taxon>Burkholderiaceae</taxon>
        <taxon>Mycetohabitans</taxon>
    </lineage>
</organism>
<evidence type="ECO:0000256" key="1">
    <source>
        <dbReference type="SAM" id="MobiDB-lite"/>
    </source>
</evidence>
<evidence type="ECO:0000313" key="2">
    <source>
        <dbReference type="EMBL" id="CBW74580.1"/>
    </source>
</evidence>
<feature type="region of interest" description="Disordered" evidence="1">
    <location>
        <begin position="31"/>
        <end position="55"/>
    </location>
</feature>
<sequence length="55" mass="5876">MSSAEAPPHLMLASVLEPVAAHGNRLAALSLSTKSTVRPKGRELARIGQTRVNQR</sequence>
<accession>E5APP8</accession>
<dbReference type="Proteomes" id="UP000007437">
    <property type="component" value="Chromosome"/>
</dbReference>
<evidence type="ECO:0000313" key="3">
    <source>
        <dbReference type="Proteomes" id="UP000007437"/>
    </source>
</evidence>
<dbReference type="HOGENOM" id="CLU_3023267_0_0_4"/>
<name>E5APP8_MYCRK</name>
<dbReference type="KEGG" id="brh:RBRH_02345"/>
<proteinExistence type="predicted"/>
<gene>
    <name evidence="2" type="ordered locus">RBRH_02345</name>
</gene>
<dbReference type="AlphaFoldDB" id="E5APP8"/>
<dbReference type="EMBL" id="FR687359">
    <property type="protein sequence ID" value="CBW74580.1"/>
    <property type="molecule type" value="Genomic_DNA"/>
</dbReference>
<reference evidence="2 3" key="1">
    <citation type="journal article" date="2011" name="J. Bacteriol.">
        <title>Complete genome sequence of Burkholderia rhizoxinica, an endosymbiont of Rhizopus microsporus.</title>
        <authorList>
            <person name="Lackner G."/>
            <person name="Moebius N."/>
            <person name="Partida-Martinez L."/>
            <person name="Hertweck C."/>
        </authorList>
    </citation>
    <scope>NUCLEOTIDE SEQUENCE [LARGE SCALE GENOMIC DNA]</scope>
    <source>
        <strain evidence="3">DSM 19002 / CIP 109453 / HKI 454</strain>
    </source>
</reference>